<reference evidence="4" key="1">
    <citation type="journal article" date="2021" name="PeerJ">
        <title>Extensive microbial diversity within the chicken gut microbiome revealed by metagenomics and culture.</title>
        <authorList>
            <person name="Gilroy R."/>
            <person name="Ravi A."/>
            <person name="Getino M."/>
            <person name="Pursley I."/>
            <person name="Horton D.L."/>
            <person name="Alikhan N.F."/>
            <person name="Baker D."/>
            <person name="Gharbi K."/>
            <person name="Hall N."/>
            <person name="Watson M."/>
            <person name="Adriaenssens E.M."/>
            <person name="Foster-Nyarko E."/>
            <person name="Jarju S."/>
            <person name="Secka A."/>
            <person name="Antonio M."/>
            <person name="Oren A."/>
            <person name="Chaudhuri R.R."/>
            <person name="La Ragione R."/>
            <person name="Hildebrand F."/>
            <person name="Pallen M.J."/>
        </authorList>
    </citation>
    <scope>NUCLEOTIDE SEQUENCE</scope>
    <source>
        <strain evidence="4">ChiGjej2B2-7701</strain>
    </source>
</reference>
<proteinExistence type="predicted"/>
<evidence type="ECO:0000259" key="3">
    <source>
        <dbReference type="PROSITE" id="PS51154"/>
    </source>
</evidence>
<dbReference type="SUPFAM" id="SSF52949">
    <property type="entry name" value="Macro domain-like"/>
    <property type="match status" value="1"/>
</dbReference>
<dbReference type="Pfam" id="PF01661">
    <property type="entry name" value="Macro"/>
    <property type="match status" value="1"/>
</dbReference>
<keyword evidence="1" id="KW-1133">Transmembrane helix</keyword>
<sequence length="345" mass="37671">MPFTIERNDIARVHADVLVNAANEQLAPGGGVCGALFEGAGYQQMLEACRAIGHTPTGSAATTPGFGLPCRWVVHTVGPVWRGGSHDEEQLLRRSYRSMFAEVVRLGATSVAFPLISAGIYGYPVRDALRIAREETAAFLDEHDDVRATLVVFTRDVIVQGGRHLADLRAYIDDTYVENSPHMRCRLAEMPHMDVPDTGPMDAMAGLQGTLGTVCAGAPRNEDELADLLDHLDEPFSTTLLALIDARGLTDAQVYKRANISRQLFAKIRSNPAYRPTKPTAVALGMALELTYDELQDLLARAGLTLSRSSKFDVIVEFFIMRGDYSIFDVNEALFAFDQPLLGSA</sequence>
<dbReference type="InterPro" id="IPR002589">
    <property type="entry name" value="Macro_dom"/>
</dbReference>
<dbReference type="InterPro" id="IPR010982">
    <property type="entry name" value="Lambda_DNA-bd_dom_sf"/>
</dbReference>
<organism evidence="4 5">
    <name type="scientific">Collinsella ihumii</name>
    <dbReference type="NCBI Taxonomy" id="1720204"/>
    <lineage>
        <taxon>Bacteria</taxon>
        <taxon>Bacillati</taxon>
        <taxon>Actinomycetota</taxon>
        <taxon>Coriobacteriia</taxon>
        <taxon>Coriobacteriales</taxon>
        <taxon>Coriobacteriaceae</taxon>
        <taxon>Collinsella</taxon>
    </lineage>
</organism>
<reference evidence="4" key="2">
    <citation type="submission" date="2021-09" db="EMBL/GenBank/DDBJ databases">
        <authorList>
            <person name="Gilroy R."/>
        </authorList>
    </citation>
    <scope>NUCLEOTIDE SEQUENCE</scope>
    <source>
        <strain evidence="4">ChiGjej2B2-7701</strain>
    </source>
</reference>
<keyword evidence="1" id="KW-0812">Transmembrane</keyword>
<dbReference type="AlphaFoldDB" id="A0A921IML3"/>
<protein>
    <submittedName>
        <fullName evidence="4">Macro domain-containing protein</fullName>
    </submittedName>
</protein>
<dbReference type="EMBL" id="DYVF01000013">
    <property type="protein sequence ID" value="HJG30074.1"/>
    <property type="molecule type" value="Genomic_DNA"/>
</dbReference>
<dbReference type="Gene3D" id="3.40.220.10">
    <property type="entry name" value="Leucine Aminopeptidase, subunit E, domain 1"/>
    <property type="match status" value="1"/>
</dbReference>
<feature type="domain" description="HTH cro/C1-type" evidence="2">
    <location>
        <begin position="240"/>
        <end position="295"/>
    </location>
</feature>
<evidence type="ECO:0000256" key="1">
    <source>
        <dbReference type="SAM" id="Phobius"/>
    </source>
</evidence>
<dbReference type="SMART" id="SM00506">
    <property type="entry name" value="A1pp"/>
    <property type="match status" value="1"/>
</dbReference>
<evidence type="ECO:0000313" key="5">
    <source>
        <dbReference type="Proteomes" id="UP000746751"/>
    </source>
</evidence>
<dbReference type="InterPro" id="IPR043472">
    <property type="entry name" value="Macro_dom-like"/>
</dbReference>
<feature type="domain" description="Macro" evidence="3">
    <location>
        <begin position="1"/>
        <end position="154"/>
    </location>
</feature>
<dbReference type="PROSITE" id="PS50943">
    <property type="entry name" value="HTH_CROC1"/>
    <property type="match status" value="1"/>
</dbReference>
<name>A0A921IML3_9ACTN</name>
<dbReference type="SUPFAM" id="SSF47413">
    <property type="entry name" value="lambda repressor-like DNA-binding domains"/>
    <property type="match status" value="1"/>
</dbReference>
<dbReference type="GO" id="GO:0003677">
    <property type="term" value="F:DNA binding"/>
    <property type="evidence" value="ECO:0007669"/>
    <property type="project" value="InterPro"/>
</dbReference>
<dbReference type="InterPro" id="IPR001387">
    <property type="entry name" value="Cro/C1-type_HTH"/>
</dbReference>
<evidence type="ECO:0000259" key="2">
    <source>
        <dbReference type="PROSITE" id="PS50943"/>
    </source>
</evidence>
<comment type="caution">
    <text evidence="4">The sequence shown here is derived from an EMBL/GenBank/DDBJ whole genome shotgun (WGS) entry which is preliminary data.</text>
</comment>
<dbReference type="PROSITE" id="PS51154">
    <property type="entry name" value="MACRO"/>
    <property type="match status" value="1"/>
</dbReference>
<dbReference type="PANTHER" id="PTHR11106:SF27">
    <property type="entry name" value="MACRO DOMAIN-CONTAINING PROTEIN"/>
    <property type="match status" value="1"/>
</dbReference>
<evidence type="ECO:0000313" key="4">
    <source>
        <dbReference type="EMBL" id="HJG30074.1"/>
    </source>
</evidence>
<accession>A0A921IML3</accession>
<keyword evidence="1" id="KW-0472">Membrane</keyword>
<dbReference type="Proteomes" id="UP000746751">
    <property type="component" value="Unassembled WGS sequence"/>
</dbReference>
<dbReference type="PANTHER" id="PTHR11106">
    <property type="entry name" value="GANGLIOSIDE INDUCED DIFFERENTIATION ASSOCIATED PROTEIN 2-RELATED"/>
    <property type="match status" value="1"/>
</dbReference>
<gene>
    <name evidence="4" type="ORF">K8U80_01625</name>
</gene>
<feature type="transmembrane region" description="Helical" evidence="1">
    <location>
        <begin position="103"/>
        <end position="123"/>
    </location>
</feature>